<dbReference type="EMBL" id="CP035493">
    <property type="protein sequence ID" value="QAY70396.1"/>
    <property type="molecule type" value="Genomic_DNA"/>
</dbReference>
<dbReference type="Gene3D" id="3.40.50.300">
    <property type="entry name" value="P-loop containing nucleotide triphosphate hydrolases"/>
    <property type="match status" value="2"/>
</dbReference>
<dbReference type="AlphaFoldDB" id="A0A4P6F4X1"/>
<dbReference type="REBASE" id="300040">
    <property type="entry name" value="Xsp10M9ORF10420P"/>
</dbReference>
<dbReference type="PROSITE" id="PS51192">
    <property type="entry name" value="HELICASE_ATP_BIND_1"/>
    <property type="match status" value="1"/>
</dbReference>
<gene>
    <name evidence="3" type="ORF">ET471_10425</name>
</gene>
<feature type="region of interest" description="Disordered" evidence="1">
    <location>
        <begin position="676"/>
        <end position="697"/>
    </location>
</feature>
<dbReference type="PANTHER" id="PTHR47396">
    <property type="entry name" value="TYPE I RESTRICTION ENZYME ECOKI R PROTEIN"/>
    <property type="match status" value="1"/>
</dbReference>
<feature type="domain" description="Helicase ATP-binding" evidence="2">
    <location>
        <begin position="38"/>
        <end position="224"/>
    </location>
</feature>
<dbReference type="Proteomes" id="UP000292118">
    <property type="component" value="Chromosome"/>
</dbReference>
<reference evidence="3 4" key="1">
    <citation type="submission" date="2019-01" db="EMBL/GenBank/DDBJ databases">
        <title>Genome sequencing of strain FW10M-9.</title>
        <authorList>
            <person name="Heo J."/>
            <person name="Kim S.-J."/>
            <person name="Kim J.-S."/>
            <person name="Hong S.-B."/>
            <person name="Kwon S.-W."/>
        </authorList>
    </citation>
    <scope>NUCLEOTIDE SEQUENCE [LARGE SCALE GENOMIC DNA]</scope>
    <source>
        <strain evidence="3 4">FW10M-9</strain>
    </source>
</reference>
<evidence type="ECO:0000313" key="4">
    <source>
        <dbReference type="Proteomes" id="UP000292118"/>
    </source>
</evidence>
<dbReference type="InterPro" id="IPR027417">
    <property type="entry name" value="P-loop_NTPase"/>
</dbReference>
<evidence type="ECO:0000259" key="2">
    <source>
        <dbReference type="PROSITE" id="PS51192"/>
    </source>
</evidence>
<dbReference type="GO" id="GO:0003677">
    <property type="term" value="F:DNA binding"/>
    <property type="evidence" value="ECO:0007669"/>
    <property type="project" value="InterPro"/>
</dbReference>
<dbReference type="GO" id="GO:0005524">
    <property type="term" value="F:ATP binding"/>
    <property type="evidence" value="ECO:0007669"/>
    <property type="project" value="InterPro"/>
</dbReference>
<dbReference type="InterPro" id="IPR006935">
    <property type="entry name" value="Helicase/UvrB_N"/>
</dbReference>
<protein>
    <recommendedName>
        <fullName evidence="2">Helicase ATP-binding domain-containing protein</fullName>
    </recommendedName>
</protein>
<proteinExistence type="predicted"/>
<dbReference type="OrthoDB" id="9804145at2"/>
<dbReference type="PANTHER" id="PTHR47396:SF1">
    <property type="entry name" value="ATP-DEPENDENT HELICASE IRC3-RELATED"/>
    <property type="match status" value="1"/>
</dbReference>
<dbReference type="Pfam" id="PF04851">
    <property type="entry name" value="ResIII"/>
    <property type="match status" value="1"/>
</dbReference>
<evidence type="ECO:0000256" key="1">
    <source>
        <dbReference type="SAM" id="MobiDB-lite"/>
    </source>
</evidence>
<name>A0A4P6F4X1_9MICO</name>
<dbReference type="InterPro" id="IPR014001">
    <property type="entry name" value="Helicase_ATP-bd"/>
</dbReference>
<keyword evidence="4" id="KW-1185">Reference proteome</keyword>
<evidence type="ECO:0000313" key="3">
    <source>
        <dbReference type="EMBL" id="QAY70396.1"/>
    </source>
</evidence>
<dbReference type="GO" id="GO:0016787">
    <property type="term" value="F:hydrolase activity"/>
    <property type="evidence" value="ECO:0007669"/>
    <property type="project" value="InterPro"/>
</dbReference>
<sequence>MSMTLMGYQSSAASDVVRRYRRAASAFGEDNERWALSLSAPTGSGKTIMAAAIIERLMFGGDGQPGSDRLAVLWVSDNPSLNEQTRDKFQRYSARFTLDRLVVVGDDDPLNVPSMTPGKVYFLNTQKLGSGATSFRSGDGRDYSLWDAINGTGKALGPDFLMVVDEAHRGTGRTGTGRGTILARLIKGDVDLVNPAPVVLGISATPERFVDLVGSSMTVSHIKVDVDLVKESGLVKDKIVLAHPTETQAADATLLAMAAHQRQDMAREWQAYTDAEGLSPVDPVLLVQVASGERDDGIGRVLDILFDADRSLRDDQVVHALETHRPGEFGRHTVRWVEPSRIHELAGVKVVVFKEALTTGWDCPRAEVLVSLRKADDSTYITQLIGRTVRTPLARKVDTVDALNSVWVYLPHFDDVTVKRVVGLLGSGDDVIAADVEVNPVRLEPNPAVSDEVWTAFADFPTNTRPSKTARNDVDRAISLGLILAGHGVSGVGKKAVQTTVVGTIATFLARDDVAEFVEKAVGDYETIAYATLSVDWMTGQVVERTEGTATVSATNVVDLFNAAKRKLPEASAMWLWDYLCSSRFPDDPERARLYVAAAAFHPEAVRTIESAAGRVFADWRRQHQAVLIEDPDAMAQVNRLVAQSRASEPTTLARPDRSTVAPADVPEDWWEKHLIASKPDQPTSPDSGDTYPAGRFPFAPSSGWERRVLAVETARASTLAWYRNPTGGPQAVGAPYGEAGAQRMVYPDFVVFREVDGRVVIDIVDPHRPDLGDTAPKWAGLAAWAARVNAGEFDIVDTLHGLERRSRLGRVWAVIDDGEDLLYVDLLAEGVAARFEQIAAAGGIQEAAVRALFKERGAVFA</sequence>
<feature type="region of interest" description="Disordered" evidence="1">
    <location>
        <begin position="645"/>
        <end position="664"/>
    </location>
</feature>
<dbReference type="GO" id="GO:0005829">
    <property type="term" value="C:cytosol"/>
    <property type="evidence" value="ECO:0007669"/>
    <property type="project" value="TreeGrafter"/>
</dbReference>
<organism evidence="3 4">
    <name type="scientific">Xylanimonas protaetiae</name>
    <dbReference type="NCBI Taxonomy" id="2509457"/>
    <lineage>
        <taxon>Bacteria</taxon>
        <taxon>Bacillati</taxon>
        <taxon>Actinomycetota</taxon>
        <taxon>Actinomycetes</taxon>
        <taxon>Micrococcales</taxon>
        <taxon>Promicromonosporaceae</taxon>
        <taxon>Xylanimonas</taxon>
    </lineage>
</organism>
<dbReference type="KEGG" id="xya:ET471_10425"/>
<dbReference type="SUPFAM" id="SSF52540">
    <property type="entry name" value="P-loop containing nucleoside triphosphate hydrolases"/>
    <property type="match status" value="2"/>
</dbReference>
<dbReference type="InterPro" id="IPR050742">
    <property type="entry name" value="Helicase_Restrict-Modif_Enz"/>
</dbReference>
<dbReference type="SMART" id="SM00487">
    <property type="entry name" value="DEXDc"/>
    <property type="match status" value="1"/>
</dbReference>
<accession>A0A4P6F4X1</accession>